<sequence>MLSDFRTMQALVDETKLNLDEVGNIVVATVFASELNLLSLHRDHFRRIRSCSFFIIKCPTSYVPDLH</sequence>
<name>A0A0A9EDU8_ARUDO</name>
<organism evidence="1">
    <name type="scientific">Arundo donax</name>
    <name type="common">Giant reed</name>
    <name type="synonym">Donax arundinaceus</name>
    <dbReference type="NCBI Taxonomy" id="35708"/>
    <lineage>
        <taxon>Eukaryota</taxon>
        <taxon>Viridiplantae</taxon>
        <taxon>Streptophyta</taxon>
        <taxon>Embryophyta</taxon>
        <taxon>Tracheophyta</taxon>
        <taxon>Spermatophyta</taxon>
        <taxon>Magnoliopsida</taxon>
        <taxon>Liliopsida</taxon>
        <taxon>Poales</taxon>
        <taxon>Poaceae</taxon>
        <taxon>PACMAD clade</taxon>
        <taxon>Arundinoideae</taxon>
        <taxon>Arundineae</taxon>
        <taxon>Arundo</taxon>
    </lineage>
</organism>
<dbReference type="AlphaFoldDB" id="A0A0A9EDU8"/>
<reference evidence="1" key="1">
    <citation type="submission" date="2014-09" db="EMBL/GenBank/DDBJ databases">
        <authorList>
            <person name="Magalhaes I.L.F."/>
            <person name="Oliveira U."/>
            <person name="Santos F.R."/>
            <person name="Vidigal T.H.D.A."/>
            <person name="Brescovit A.D."/>
            <person name="Santos A.J."/>
        </authorList>
    </citation>
    <scope>NUCLEOTIDE SEQUENCE</scope>
    <source>
        <tissue evidence="1">Shoot tissue taken approximately 20 cm above the soil surface</tissue>
    </source>
</reference>
<dbReference type="EMBL" id="GBRH01203703">
    <property type="protein sequence ID" value="JAD94192.1"/>
    <property type="molecule type" value="Transcribed_RNA"/>
</dbReference>
<accession>A0A0A9EDU8</accession>
<evidence type="ECO:0000313" key="1">
    <source>
        <dbReference type="EMBL" id="JAD94192.1"/>
    </source>
</evidence>
<proteinExistence type="predicted"/>
<reference evidence="1" key="2">
    <citation type="journal article" date="2015" name="Data Brief">
        <title>Shoot transcriptome of the giant reed, Arundo donax.</title>
        <authorList>
            <person name="Barrero R.A."/>
            <person name="Guerrero F.D."/>
            <person name="Moolhuijzen P."/>
            <person name="Goolsby J.A."/>
            <person name="Tidwell J."/>
            <person name="Bellgard S.E."/>
            <person name="Bellgard M.I."/>
        </authorList>
    </citation>
    <scope>NUCLEOTIDE SEQUENCE</scope>
    <source>
        <tissue evidence="1">Shoot tissue taken approximately 20 cm above the soil surface</tissue>
    </source>
</reference>
<protein>
    <submittedName>
        <fullName evidence="1">Uncharacterized protein</fullName>
    </submittedName>
</protein>